<comment type="catalytic activity">
    <reaction evidence="15">
        <text>phosphoenolpyruvate + UDP-N-acetyl-alpha-D-glucosamine = UDP-N-acetyl-3-O-(1-carboxyvinyl)-alpha-D-glucosamine + phosphate</text>
        <dbReference type="Rhea" id="RHEA:18681"/>
        <dbReference type="ChEBI" id="CHEBI:43474"/>
        <dbReference type="ChEBI" id="CHEBI:57705"/>
        <dbReference type="ChEBI" id="CHEBI:58702"/>
        <dbReference type="ChEBI" id="CHEBI:68483"/>
        <dbReference type="EC" id="2.5.1.7"/>
    </reaction>
</comment>
<dbReference type="GO" id="GO:0005737">
    <property type="term" value="C:cytoplasm"/>
    <property type="evidence" value="ECO:0007669"/>
    <property type="project" value="UniProtKB-SubCell"/>
</dbReference>
<dbReference type="GO" id="GO:0051301">
    <property type="term" value="P:cell division"/>
    <property type="evidence" value="ECO:0007669"/>
    <property type="project" value="UniProtKB-KW"/>
</dbReference>
<evidence type="ECO:0000256" key="5">
    <source>
        <dbReference type="ARBA" id="ARBA00022679"/>
    </source>
</evidence>
<evidence type="ECO:0000256" key="9">
    <source>
        <dbReference type="ARBA" id="ARBA00023316"/>
    </source>
</evidence>
<evidence type="ECO:0000256" key="1">
    <source>
        <dbReference type="ARBA" id="ARBA00004496"/>
    </source>
</evidence>
<evidence type="ECO:0000256" key="8">
    <source>
        <dbReference type="ARBA" id="ARBA00023306"/>
    </source>
</evidence>
<dbReference type="AlphaFoldDB" id="G0XS73"/>
<dbReference type="GO" id="GO:0008360">
    <property type="term" value="P:regulation of cell shape"/>
    <property type="evidence" value="ECO:0007669"/>
    <property type="project" value="UniProtKB-KW"/>
</dbReference>
<evidence type="ECO:0000256" key="3">
    <source>
        <dbReference type="ARBA" id="ARBA00022490"/>
    </source>
</evidence>
<reference evidence="17" key="1">
    <citation type="journal article" date="2011" name="PLoS ONE">
        <title>Variation in tropical reef symbiont metagenomes defined by secondary metabolism.</title>
        <authorList>
            <person name="Donia M.S."/>
            <person name="Fricke W.F."/>
            <person name="Ravel J."/>
            <person name="Schmidt E.W."/>
        </authorList>
    </citation>
    <scope>NUCLEOTIDE SEQUENCE</scope>
</reference>
<comment type="pathway">
    <text evidence="2">Cell wall biogenesis; peptidoglycan biosynthesis.</text>
</comment>
<keyword evidence="4" id="KW-0132">Cell division</keyword>
<keyword evidence="8" id="KW-0131">Cell cycle</keyword>
<dbReference type="InterPro" id="IPR013792">
    <property type="entry name" value="RNA3'P_cycl/enolpyr_Trfase_a/b"/>
</dbReference>
<dbReference type="Gene3D" id="3.65.10.10">
    <property type="entry name" value="Enolpyruvate transferase domain"/>
    <property type="match status" value="2"/>
</dbReference>
<keyword evidence="5 17" id="KW-0808">Transferase</keyword>
<evidence type="ECO:0000256" key="15">
    <source>
        <dbReference type="ARBA" id="ARBA00047527"/>
    </source>
</evidence>
<evidence type="ECO:0000256" key="2">
    <source>
        <dbReference type="ARBA" id="ARBA00004752"/>
    </source>
</evidence>
<evidence type="ECO:0000256" key="11">
    <source>
        <dbReference type="ARBA" id="ARBA00039108"/>
    </source>
</evidence>
<keyword evidence="7" id="KW-0573">Peptidoglycan synthesis</keyword>
<dbReference type="InterPro" id="IPR036968">
    <property type="entry name" value="Enolpyruvate_Tfrase_sf"/>
</dbReference>
<comment type="similarity">
    <text evidence="10">Belongs to the EPSP synthase family. MurA subfamily.</text>
</comment>
<keyword evidence="3" id="KW-0963">Cytoplasm</keyword>
<evidence type="ECO:0000256" key="6">
    <source>
        <dbReference type="ARBA" id="ARBA00022960"/>
    </source>
</evidence>
<comment type="subcellular location">
    <subcellularLocation>
        <location evidence="1">Cytoplasm</location>
    </subcellularLocation>
</comment>
<evidence type="ECO:0000256" key="12">
    <source>
        <dbReference type="ARBA" id="ARBA00039754"/>
    </source>
</evidence>
<evidence type="ECO:0000256" key="10">
    <source>
        <dbReference type="ARBA" id="ARBA00038367"/>
    </source>
</evidence>
<evidence type="ECO:0000256" key="7">
    <source>
        <dbReference type="ARBA" id="ARBA00022984"/>
    </source>
</evidence>
<feature type="domain" description="Enolpyruvate transferase" evidence="16">
    <location>
        <begin position="25"/>
        <end position="151"/>
    </location>
</feature>
<gene>
    <name evidence="17" type="primary">nkdE</name>
</gene>
<dbReference type="PANTHER" id="PTHR43783">
    <property type="entry name" value="UDP-N-ACETYLGLUCOSAMINE 1-CARBOXYVINYLTRANSFERASE"/>
    <property type="match status" value="1"/>
</dbReference>
<evidence type="ECO:0000259" key="16">
    <source>
        <dbReference type="Pfam" id="PF00275"/>
    </source>
</evidence>
<dbReference type="PANTHER" id="PTHR43783:SF1">
    <property type="entry name" value="UDP-N-ACETYLGLUCOSAMINE 1-CARBOXYVINYLTRANSFERASE"/>
    <property type="match status" value="1"/>
</dbReference>
<dbReference type="EMBL" id="HQ407375">
    <property type="protein sequence ID" value="AEH57241.1"/>
    <property type="molecule type" value="Genomic_DNA"/>
</dbReference>
<dbReference type="EC" id="2.5.1.7" evidence="11"/>
<keyword evidence="9" id="KW-0961">Cell wall biogenesis/degradation</keyword>
<dbReference type="GO" id="GO:0009252">
    <property type="term" value="P:peptidoglycan biosynthetic process"/>
    <property type="evidence" value="ECO:0007669"/>
    <property type="project" value="UniProtKB-KW"/>
</dbReference>
<dbReference type="SUPFAM" id="SSF55205">
    <property type="entry name" value="EPT/RTPC-like"/>
    <property type="match status" value="1"/>
</dbReference>
<evidence type="ECO:0000256" key="13">
    <source>
        <dbReference type="ARBA" id="ARBA00042443"/>
    </source>
</evidence>
<protein>
    <recommendedName>
        <fullName evidence="12">UDP-N-acetylglucosamine 1-carboxyvinyltransferase</fullName>
        <ecNumber evidence="11">2.5.1.7</ecNumber>
    </recommendedName>
    <alternativeName>
        <fullName evidence="13">Enoylpyruvate transferase</fullName>
    </alternativeName>
    <alternativeName>
        <fullName evidence="14">UDP-N-acetylglucosamine enolpyruvyl transferase</fullName>
    </alternativeName>
</protein>
<keyword evidence="6" id="KW-0133">Cell shape</keyword>
<dbReference type="InterPro" id="IPR001986">
    <property type="entry name" value="Enolpyruvate_Tfrase_dom"/>
</dbReference>
<evidence type="ECO:0000256" key="14">
    <source>
        <dbReference type="ARBA" id="ARBA00042842"/>
    </source>
</evidence>
<dbReference type="Pfam" id="PF00275">
    <property type="entry name" value="EPSP_synthase"/>
    <property type="match status" value="1"/>
</dbReference>
<evidence type="ECO:0000256" key="4">
    <source>
        <dbReference type="ARBA" id="ARBA00022618"/>
    </source>
</evidence>
<organism evidence="17">
    <name type="scientific">Prochloron didemni P3-Solomon</name>
    <dbReference type="NCBI Taxonomy" id="910458"/>
    <lineage>
        <taxon>Bacteria</taxon>
        <taxon>Bacillati</taxon>
        <taxon>Cyanobacteriota</taxon>
        <taxon>Cyanophyceae</taxon>
        <taxon>Oscillatoriophycideae</taxon>
        <taxon>Chroococcales</taxon>
        <taxon>Prochloraceae</taxon>
        <taxon>Prochloron</taxon>
    </lineage>
</organism>
<proteinExistence type="inferred from homology"/>
<accession>G0XS73</accession>
<name>G0XS73_PRODI</name>
<dbReference type="InterPro" id="IPR050068">
    <property type="entry name" value="MurA_subfamily"/>
</dbReference>
<dbReference type="GO" id="GO:0071555">
    <property type="term" value="P:cell wall organization"/>
    <property type="evidence" value="ECO:0007669"/>
    <property type="project" value="UniProtKB-KW"/>
</dbReference>
<dbReference type="GO" id="GO:0008760">
    <property type="term" value="F:UDP-N-acetylglucosamine 1-carboxyvinyltransferase activity"/>
    <property type="evidence" value="ECO:0007669"/>
    <property type="project" value="UniProtKB-EC"/>
</dbReference>
<evidence type="ECO:0000313" key="17">
    <source>
        <dbReference type="EMBL" id="AEH57241.1"/>
    </source>
</evidence>
<sequence length="184" mass="20298">MVVGTCEGLKGAVIDVQAYSSESTRRTGPLLSGATKTALLAAATAEGISVIKNPYRKAEVLELIEFLQRAGVAIKDEGKKLIVEGRPRLKSTEYEIGSDLIEIMTFIAYAIYLNQSLNLNITSADWVRRSLYNELALLDKMGVNFEWQRNKFQSDRLDLLGGSRLKSYQTLSIAIAILFSLSCS</sequence>